<evidence type="ECO:0000256" key="4">
    <source>
        <dbReference type="SAM" id="MobiDB-lite"/>
    </source>
</evidence>
<evidence type="ECO:0000256" key="3">
    <source>
        <dbReference type="ARBA" id="ARBA00023172"/>
    </source>
</evidence>
<reference evidence="7" key="1">
    <citation type="submission" date="2009-10" db="EMBL/GenBank/DDBJ databases">
        <title>Diversity of trophic interactions inside an arsenic-rich microbial ecosystem.</title>
        <authorList>
            <person name="Bertin P.N."/>
            <person name="Heinrich-Salmeron A."/>
            <person name="Pelletier E."/>
            <person name="Goulhen-Chollet F."/>
            <person name="Arsene-Ploetze F."/>
            <person name="Gallien S."/>
            <person name="Calteau A."/>
            <person name="Vallenet D."/>
            <person name="Casiot C."/>
            <person name="Chane-Woon-Ming B."/>
            <person name="Giloteaux L."/>
            <person name="Barakat M."/>
            <person name="Bonnefoy V."/>
            <person name="Bruneel O."/>
            <person name="Chandler M."/>
            <person name="Cleiss J."/>
            <person name="Duran R."/>
            <person name="Elbaz-Poulichet F."/>
            <person name="Fonknechten N."/>
            <person name="Lauga B."/>
            <person name="Mornico D."/>
            <person name="Ortet P."/>
            <person name="Schaeffer C."/>
            <person name="Siguier P."/>
            <person name="Alexander Thil Smith A."/>
            <person name="Van Dorsselaer A."/>
            <person name="Weissenbach J."/>
            <person name="Medigue C."/>
            <person name="Le Paslier D."/>
        </authorList>
    </citation>
    <scope>NUCLEOTIDE SEQUENCE</scope>
</reference>
<dbReference type="InterPro" id="IPR050090">
    <property type="entry name" value="Tyrosine_recombinase_XerCD"/>
</dbReference>
<dbReference type="InterPro" id="IPR044068">
    <property type="entry name" value="CB"/>
</dbReference>
<dbReference type="CDD" id="cd00796">
    <property type="entry name" value="INT_Rci_Hp1_C"/>
    <property type="match status" value="1"/>
</dbReference>
<dbReference type="PANTHER" id="PTHR30349:SF64">
    <property type="entry name" value="PROPHAGE INTEGRASE INTD-RELATED"/>
    <property type="match status" value="1"/>
</dbReference>
<accession>E6QKJ0</accession>
<evidence type="ECO:0000259" key="6">
    <source>
        <dbReference type="PROSITE" id="PS51900"/>
    </source>
</evidence>
<dbReference type="EMBL" id="CABQ01000136">
    <property type="protein sequence ID" value="CBI07758.1"/>
    <property type="molecule type" value="Genomic_DNA"/>
</dbReference>
<comment type="similarity">
    <text evidence="1">Belongs to the 'phage' integrase family.</text>
</comment>
<organism evidence="7">
    <name type="scientific">mine drainage metagenome</name>
    <dbReference type="NCBI Taxonomy" id="410659"/>
    <lineage>
        <taxon>unclassified sequences</taxon>
        <taxon>metagenomes</taxon>
        <taxon>ecological metagenomes</taxon>
    </lineage>
</organism>
<keyword evidence="3" id="KW-0233">DNA recombination</keyword>
<name>E6QKJ0_9ZZZZ</name>
<dbReference type="InterPro" id="IPR011010">
    <property type="entry name" value="DNA_brk_join_enz"/>
</dbReference>
<evidence type="ECO:0000256" key="2">
    <source>
        <dbReference type="ARBA" id="ARBA00023125"/>
    </source>
</evidence>
<feature type="region of interest" description="Disordered" evidence="4">
    <location>
        <begin position="244"/>
        <end position="263"/>
    </location>
</feature>
<dbReference type="GO" id="GO:0003677">
    <property type="term" value="F:DNA binding"/>
    <property type="evidence" value="ECO:0007669"/>
    <property type="project" value="UniProtKB-KW"/>
</dbReference>
<feature type="region of interest" description="Disordered" evidence="4">
    <location>
        <begin position="329"/>
        <end position="350"/>
    </location>
</feature>
<dbReference type="InterPro" id="IPR013762">
    <property type="entry name" value="Integrase-like_cat_sf"/>
</dbReference>
<dbReference type="PROSITE" id="PS51900">
    <property type="entry name" value="CB"/>
    <property type="match status" value="1"/>
</dbReference>
<gene>
    <name evidence="7" type="ORF">CARN6_1140</name>
</gene>
<proteinExistence type="inferred from homology"/>
<dbReference type="GO" id="GO:0015074">
    <property type="term" value="P:DNA integration"/>
    <property type="evidence" value="ECO:0007669"/>
    <property type="project" value="InterPro"/>
</dbReference>
<dbReference type="PROSITE" id="PS51898">
    <property type="entry name" value="TYR_RECOMBINASE"/>
    <property type="match status" value="1"/>
</dbReference>
<dbReference type="Gene3D" id="1.10.150.130">
    <property type="match status" value="1"/>
</dbReference>
<sequence length="350" mass="40018">MARREVKAVRGVFERPKGSGLWWINFYQDGKQHREKVGARSAAIDLYRIRKADARRGVKLPDLRNGKVTLSALIDGALEFARTHNKSVRDYECKGRILKEAMGERIASEITPQEIDRWFSSRFKTSATANRYRAFLSLVYREAIRNGKIDTNPARLVRQRKEGGGRLRFLSREEFDSLYAVIARRFPEHLPEFIVSIHTGMRLSEQYSCTWAQVHLDRRTIELTKTKNGSARTVHLNSDAMSAIQSKKMPKQRPTDPVFPREGSKGRFDTRSWFQPCLAEAKIAGYVWHSNRHTFCSWLAMAGASIKEIQEAAGHKTITMSARYSHLSPEHRQSVVERIAGTGQTRPGTE</sequence>
<dbReference type="GO" id="GO:0006310">
    <property type="term" value="P:DNA recombination"/>
    <property type="evidence" value="ECO:0007669"/>
    <property type="project" value="UniProtKB-KW"/>
</dbReference>
<dbReference type="AlphaFoldDB" id="E6QKJ0"/>
<feature type="domain" description="Tyr recombinase" evidence="5">
    <location>
        <begin position="165"/>
        <end position="337"/>
    </location>
</feature>
<protein>
    <submittedName>
        <fullName evidence="7">Putative Site-specific recombinase, phage integrase family</fullName>
    </submittedName>
</protein>
<dbReference type="PANTHER" id="PTHR30349">
    <property type="entry name" value="PHAGE INTEGRASE-RELATED"/>
    <property type="match status" value="1"/>
</dbReference>
<comment type="caution">
    <text evidence="7">The sequence shown here is derived from an EMBL/GenBank/DDBJ whole genome shotgun (WGS) entry which is preliminary data.</text>
</comment>
<dbReference type="Gene3D" id="1.10.443.10">
    <property type="entry name" value="Intergrase catalytic core"/>
    <property type="match status" value="1"/>
</dbReference>
<evidence type="ECO:0000313" key="7">
    <source>
        <dbReference type="EMBL" id="CBI07758.1"/>
    </source>
</evidence>
<dbReference type="Pfam" id="PF00589">
    <property type="entry name" value="Phage_integrase"/>
    <property type="match status" value="1"/>
</dbReference>
<keyword evidence="2" id="KW-0238">DNA-binding</keyword>
<dbReference type="InterPro" id="IPR010998">
    <property type="entry name" value="Integrase_recombinase_N"/>
</dbReference>
<evidence type="ECO:0000259" key="5">
    <source>
        <dbReference type="PROSITE" id="PS51898"/>
    </source>
</evidence>
<feature type="domain" description="Core-binding (CB)" evidence="6">
    <location>
        <begin position="68"/>
        <end position="144"/>
    </location>
</feature>
<dbReference type="SUPFAM" id="SSF56349">
    <property type="entry name" value="DNA breaking-rejoining enzymes"/>
    <property type="match status" value="1"/>
</dbReference>
<evidence type="ECO:0000256" key="1">
    <source>
        <dbReference type="ARBA" id="ARBA00008857"/>
    </source>
</evidence>
<dbReference type="InterPro" id="IPR002104">
    <property type="entry name" value="Integrase_catalytic"/>
</dbReference>